<dbReference type="EMBL" id="RHHN01000008">
    <property type="protein sequence ID" value="RNB60842.1"/>
    <property type="molecule type" value="Genomic_DNA"/>
</dbReference>
<proteinExistence type="predicted"/>
<accession>A0A3M8BC41</accession>
<reference evidence="1 4" key="2">
    <citation type="submission" date="2019-06" db="EMBL/GenBank/DDBJ databases">
        <title>Whole genome shotgun sequence of Brevibacillus agri NBRC 15538.</title>
        <authorList>
            <person name="Hosoyama A."/>
            <person name="Uohara A."/>
            <person name="Ohji S."/>
            <person name="Ichikawa N."/>
        </authorList>
    </citation>
    <scope>NUCLEOTIDE SEQUENCE [LARGE SCALE GENOMIC DNA]</scope>
    <source>
        <strain evidence="1 4">NBRC 15538</strain>
    </source>
</reference>
<evidence type="ECO:0000313" key="1">
    <source>
        <dbReference type="EMBL" id="GED24493.1"/>
    </source>
</evidence>
<sequence length="365" mass="41365">MLDAFSLPAEPFNGTWVNCVSNNLISILMNRDKSFAYAPCMAQAQFHLHVVEADDGQEAAAAHEEGVLLLDVARGLDFSSVLDFQTRSLQANDSVHVAIKELLRSGYYVFVDLDRFHYPSGVDAEKQHQIHPAFLYGYDEHARSYLLIEDCLQPSKMEPYALPYDCFERALAAAQTSSLLVTRIKAQEEAAFFSRCTKELICANLQTLLREERKPFKTDHAGNTLLSTTYGLSAIKQFAESLEPRLLGMSPAQFQRKAVAIKNPYFFRKSTVHLPLILQKQSWVNERECEQLQGEYKTLCQQWELFGNALIKFYYKSYYSKGRGSTPAHQREVESLQELLVGLYEKEKQAASFTLELLTCPVAGT</sequence>
<comment type="caution">
    <text evidence="2">The sequence shown here is derived from an EMBL/GenBank/DDBJ whole genome shotgun (WGS) entry which is preliminary data.</text>
</comment>
<name>A0A3M8BC41_9BACL</name>
<dbReference type="EMBL" id="BJOD01000004">
    <property type="protein sequence ID" value="GED24493.1"/>
    <property type="molecule type" value="Genomic_DNA"/>
</dbReference>
<dbReference type="Proteomes" id="UP000317180">
    <property type="component" value="Unassembled WGS sequence"/>
</dbReference>
<organism evidence="2 3">
    <name type="scientific">Brevibacillus agri</name>
    <dbReference type="NCBI Taxonomy" id="51101"/>
    <lineage>
        <taxon>Bacteria</taxon>
        <taxon>Bacillati</taxon>
        <taxon>Bacillota</taxon>
        <taxon>Bacilli</taxon>
        <taxon>Bacillales</taxon>
        <taxon>Paenibacillaceae</taxon>
        <taxon>Brevibacillus</taxon>
    </lineage>
</organism>
<protein>
    <recommendedName>
        <fullName evidence="5">Butirosin biosynthesis protein H N-terminal domain-containing protein</fullName>
    </recommendedName>
</protein>
<gene>
    <name evidence="1" type="ORF">BAG01nite_05950</name>
    <name evidence="2" type="ORF">EB820_01550</name>
</gene>
<dbReference type="AlphaFoldDB" id="A0A3M8BC41"/>
<keyword evidence="4" id="KW-1185">Reference proteome</keyword>
<evidence type="ECO:0008006" key="5">
    <source>
        <dbReference type="Google" id="ProtNLM"/>
    </source>
</evidence>
<reference evidence="2 3" key="1">
    <citation type="submission" date="2018-10" db="EMBL/GenBank/DDBJ databases">
        <title>Phylogenomics of Brevibacillus.</title>
        <authorList>
            <person name="Dunlap C."/>
        </authorList>
    </citation>
    <scope>NUCLEOTIDE SEQUENCE [LARGE SCALE GENOMIC DNA]</scope>
    <source>
        <strain evidence="2 3">NRRL NRS 1219</strain>
    </source>
</reference>
<evidence type="ECO:0000313" key="2">
    <source>
        <dbReference type="EMBL" id="RNB60842.1"/>
    </source>
</evidence>
<evidence type="ECO:0000313" key="4">
    <source>
        <dbReference type="Proteomes" id="UP000317180"/>
    </source>
</evidence>
<dbReference type="Proteomes" id="UP000276178">
    <property type="component" value="Unassembled WGS sequence"/>
</dbReference>
<evidence type="ECO:0000313" key="3">
    <source>
        <dbReference type="Proteomes" id="UP000276178"/>
    </source>
</evidence>
<dbReference type="RefSeq" id="WP_122952449.1">
    <property type="nucleotide sequence ID" value="NZ_BJOD01000004.1"/>
</dbReference>
<dbReference type="OrthoDB" id="2610444at2"/>